<feature type="region of interest" description="Disordered" evidence="1">
    <location>
        <begin position="136"/>
        <end position="164"/>
    </location>
</feature>
<name>X6LK97_RETFI</name>
<dbReference type="OrthoDB" id="5186at2759"/>
<organism evidence="2 3">
    <name type="scientific">Reticulomyxa filosa</name>
    <dbReference type="NCBI Taxonomy" id="46433"/>
    <lineage>
        <taxon>Eukaryota</taxon>
        <taxon>Sar</taxon>
        <taxon>Rhizaria</taxon>
        <taxon>Retaria</taxon>
        <taxon>Foraminifera</taxon>
        <taxon>Monothalamids</taxon>
        <taxon>Reticulomyxidae</taxon>
        <taxon>Reticulomyxa</taxon>
    </lineage>
</organism>
<comment type="caution">
    <text evidence="2">The sequence shown here is derived from an EMBL/GenBank/DDBJ whole genome shotgun (WGS) entry which is preliminary data.</text>
</comment>
<reference evidence="2 3" key="1">
    <citation type="journal article" date="2013" name="Curr. Biol.">
        <title>The Genome of the Foraminiferan Reticulomyxa filosa.</title>
        <authorList>
            <person name="Glockner G."/>
            <person name="Hulsmann N."/>
            <person name="Schleicher M."/>
            <person name="Noegel A.A."/>
            <person name="Eichinger L."/>
            <person name="Gallinger C."/>
            <person name="Pawlowski J."/>
            <person name="Sierra R."/>
            <person name="Euteneuer U."/>
            <person name="Pillet L."/>
            <person name="Moustafa A."/>
            <person name="Platzer M."/>
            <person name="Groth M."/>
            <person name="Szafranski K."/>
            <person name="Schliwa M."/>
        </authorList>
    </citation>
    <scope>NUCLEOTIDE SEQUENCE [LARGE SCALE GENOMIC DNA]</scope>
</reference>
<accession>X6LK97</accession>
<evidence type="ECO:0000313" key="2">
    <source>
        <dbReference type="EMBL" id="ETO01150.1"/>
    </source>
</evidence>
<protein>
    <submittedName>
        <fullName evidence="2">Type A von Willebrand factor domain-containing protein</fullName>
    </submittedName>
</protein>
<dbReference type="Proteomes" id="UP000023152">
    <property type="component" value="Unassembled WGS sequence"/>
</dbReference>
<proteinExistence type="predicted"/>
<keyword evidence="3" id="KW-1185">Reference proteome</keyword>
<evidence type="ECO:0000256" key="1">
    <source>
        <dbReference type="SAM" id="MobiDB-lite"/>
    </source>
</evidence>
<dbReference type="EMBL" id="ASPP01039057">
    <property type="protein sequence ID" value="ETO01150.1"/>
    <property type="molecule type" value="Genomic_DNA"/>
</dbReference>
<dbReference type="AlphaFoldDB" id="X6LK97"/>
<gene>
    <name evidence="2" type="ORF">RFI_36291</name>
</gene>
<evidence type="ECO:0000313" key="3">
    <source>
        <dbReference type="Proteomes" id="UP000023152"/>
    </source>
</evidence>
<sequence>MNQKLVIQNLSQSTDSSDLLGGEGGVYKSFDMCIHAMPIMKHFGLLFTKTLNLKQNPYKYANDEIKRNFDSKNWAAMIGRTKIMTSLLLPSIDPDTNENINENINKNINENINKMQIQINNYSTHTAKKHNLNETFGQTQQYSPSLKKPRKAGTTTTDKKENLH</sequence>